<dbReference type="Gene3D" id="3.40.630.30">
    <property type="match status" value="1"/>
</dbReference>
<evidence type="ECO:0000313" key="4">
    <source>
        <dbReference type="EMBL" id="NEB67325.1"/>
    </source>
</evidence>
<proteinExistence type="predicted"/>
<gene>
    <name evidence="4" type="ORF">G3I39_09730</name>
</gene>
<dbReference type="EMBL" id="JAAGME010000383">
    <property type="protein sequence ID" value="NEB67325.1"/>
    <property type="molecule type" value="Genomic_DNA"/>
</dbReference>
<organism evidence="4 5">
    <name type="scientific">Streptomyces microflavus</name>
    <name type="common">Streptomyces lipmanii</name>
    <dbReference type="NCBI Taxonomy" id="1919"/>
    <lineage>
        <taxon>Bacteria</taxon>
        <taxon>Bacillati</taxon>
        <taxon>Actinomycetota</taxon>
        <taxon>Actinomycetes</taxon>
        <taxon>Kitasatosporales</taxon>
        <taxon>Streptomycetaceae</taxon>
        <taxon>Streptomyces</taxon>
    </lineage>
</organism>
<evidence type="ECO:0000313" key="5">
    <source>
        <dbReference type="Proteomes" id="UP000471648"/>
    </source>
</evidence>
<dbReference type="SUPFAM" id="SSF55729">
    <property type="entry name" value="Acyl-CoA N-acyltransferases (Nat)"/>
    <property type="match status" value="1"/>
</dbReference>
<dbReference type="InterPro" id="IPR016181">
    <property type="entry name" value="Acyl_CoA_acyltransferase"/>
</dbReference>
<dbReference type="InterPro" id="IPR000182">
    <property type="entry name" value="GNAT_dom"/>
</dbReference>
<dbReference type="Pfam" id="PF00583">
    <property type="entry name" value="Acetyltransf_1"/>
    <property type="match status" value="1"/>
</dbReference>
<dbReference type="GO" id="GO:0016747">
    <property type="term" value="F:acyltransferase activity, transferring groups other than amino-acyl groups"/>
    <property type="evidence" value="ECO:0007669"/>
    <property type="project" value="InterPro"/>
</dbReference>
<sequence>MKNVVLELSARDLVHADLASCGWAGSDHHLVGVAGQLERARAGEVDYLAICPATDIPVAKGGIDYRIKEGVGTLWQLAVHPALQSCGIGTFLVEAAERRIRTRGLRQAELAVEESNPRARALYERLGYAAYDRRPDSWDEQAPDGSLRRYETTCTLMRKALS</sequence>
<protein>
    <submittedName>
        <fullName evidence="4">GNAT family N-acetyltransferase</fullName>
    </submittedName>
</protein>
<dbReference type="Proteomes" id="UP000471648">
    <property type="component" value="Unassembled WGS sequence"/>
</dbReference>
<feature type="domain" description="N-acetyltransferase" evidence="3">
    <location>
        <begin position="1"/>
        <end position="162"/>
    </location>
</feature>
<name>A0A6N9V6M9_STRMI</name>
<dbReference type="PROSITE" id="PS51186">
    <property type="entry name" value="GNAT"/>
    <property type="match status" value="1"/>
</dbReference>
<dbReference type="InterPro" id="IPR050680">
    <property type="entry name" value="YpeA/RimI_acetyltransf"/>
</dbReference>
<keyword evidence="1 4" id="KW-0808">Transferase</keyword>
<dbReference type="CDD" id="cd04301">
    <property type="entry name" value="NAT_SF"/>
    <property type="match status" value="1"/>
</dbReference>
<evidence type="ECO:0000259" key="3">
    <source>
        <dbReference type="PROSITE" id="PS51186"/>
    </source>
</evidence>
<keyword evidence="2" id="KW-0012">Acyltransferase</keyword>
<dbReference type="PANTHER" id="PTHR43420:SF12">
    <property type="entry name" value="N-ACETYLTRANSFERASE DOMAIN-CONTAINING PROTEIN"/>
    <property type="match status" value="1"/>
</dbReference>
<evidence type="ECO:0000256" key="2">
    <source>
        <dbReference type="ARBA" id="ARBA00023315"/>
    </source>
</evidence>
<comment type="caution">
    <text evidence="4">The sequence shown here is derived from an EMBL/GenBank/DDBJ whole genome shotgun (WGS) entry which is preliminary data.</text>
</comment>
<reference evidence="4 5" key="1">
    <citation type="submission" date="2020-01" db="EMBL/GenBank/DDBJ databases">
        <title>Insect and environment-associated Actinomycetes.</title>
        <authorList>
            <person name="Currrie C."/>
            <person name="Chevrette M."/>
            <person name="Carlson C."/>
            <person name="Stubbendieck R."/>
            <person name="Wendt-Pienkowski E."/>
        </authorList>
    </citation>
    <scope>NUCLEOTIDE SEQUENCE [LARGE SCALE GENOMIC DNA]</scope>
    <source>
        <strain evidence="4 5">SID14438</strain>
    </source>
</reference>
<evidence type="ECO:0000256" key="1">
    <source>
        <dbReference type="ARBA" id="ARBA00022679"/>
    </source>
</evidence>
<dbReference type="RefSeq" id="WP_031123810.1">
    <property type="nucleotide sequence ID" value="NZ_CP108360.1"/>
</dbReference>
<dbReference type="PANTHER" id="PTHR43420">
    <property type="entry name" value="ACETYLTRANSFERASE"/>
    <property type="match status" value="1"/>
</dbReference>
<dbReference type="AlphaFoldDB" id="A0A6N9V6M9"/>
<accession>A0A6N9V6M9</accession>